<dbReference type="AlphaFoldDB" id="A0A077UJB0"/>
<organism evidence="10 11">
    <name type="scientific">Staphylococcus schweitzeri</name>
    <dbReference type="NCBI Taxonomy" id="1654388"/>
    <lineage>
        <taxon>Bacteria</taxon>
        <taxon>Bacillati</taxon>
        <taxon>Bacillota</taxon>
        <taxon>Bacilli</taxon>
        <taxon>Bacillales</taxon>
        <taxon>Staphylococcaceae</taxon>
        <taxon>Staphylococcus</taxon>
    </lineage>
</organism>
<feature type="transmembrane region" description="Helical" evidence="8">
    <location>
        <begin position="104"/>
        <end position="120"/>
    </location>
</feature>
<accession>A0A077UJB0</accession>
<feature type="transmembrane region" description="Helical" evidence="8">
    <location>
        <begin position="132"/>
        <end position="150"/>
    </location>
</feature>
<dbReference type="SUPFAM" id="SSF103491">
    <property type="entry name" value="Preprotein translocase SecY subunit"/>
    <property type="match status" value="1"/>
</dbReference>
<dbReference type="PIRSF" id="PIRSF004557">
    <property type="entry name" value="SecY"/>
    <property type="match status" value="1"/>
</dbReference>
<keyword evidence="4 8" id="KW-0653">Protein transport</keyword>
<evidence type="ECO:0000313" key="10">
    <source>
        <dbReference type="EMBL" id="CDR28519.1"/>
    </source>
</evidence>
<feature type="transmembrane region" description="Helical" evidence="8">
    <location>
        <begin position="237"/>
        <end position="260"/>
    </location>
</feature>
<protein>
    <recommendedName>
        <fullName evidence="8 9">Accessory Sec system protein translocase subunit SecY2</fullName>
    </recommendedName>
</protein>
<reference evidence="10 11" key="1">
    <citation type="submission" date="2014-05" db="EMBL/GenBank/DDBJ databases">
        <authorList>
            <person name="Aslett A.Martin."/>
            <person name="De Silva Nishadi"/>
        </authorList>
    </citation>
    <scope>NUCLEOTIDE SEQUENCE [LARGE SCALE GENOMIC DNA]</scope>
</reference>
<feature type="transmembrane region" description="Helical" evidence="8">
    <location>
        <begin position="280"/>
        <end position="301"/>
    </location>
</feature>
<dbReference type="HAMAP" id="MF_01466">
    <property type="entry name" value="SecY2"/>
    <property type="match status" value="1"/>
</dbReference>
<keyword evidence="1 8" id="KW-0813">Transport</keyword>
<dbReference type="PRINTS" id="PR00303">
    <property type="entry name" value="SECYTRNLCASE"/>
</dbReference>
<evidence type="ECO:0000256" key="8">
    <source>
        <dbReference type="HAMAP-Rule" id="MF_01466"/>
    </source>
</evidence>
<dbReference type="GO" id="GO:0006605">
    <property type="term" value="P:protein targeting"/>
    <property type="evidence" value="ECO:0007669"/>
    <property type="project" value="UniProtKB-UniRule"/>
</dbReference>
<feature type="transmembrane region" description="Helical" evidence="8">
    <location>
        <begin position="338"/>
        <end position="360"/>
    </location>
</feature>
<dbReference type="InterPro" id="IPR023201">
    <property type="entry name" value="SecY_dom_sf"/>
</dbReference>
<dbReference type="Pfam" id="PF00344">
    <property type="entry name" value="SecY"/>
    <property type="match status" value="1"/>
</dbReference>
<dbReference type="GO" id="GO:0005886">
    <property type="term" value="C:plasma membrane"/>
    <property type="evidence" value="ECO:0007669"/>
    <property type="project" value="UniProtKB-SubCell"/>
</dbReference>
<dbReference type="NCBIfam" id="NF009082">
    <property type="entry name" value="PRK12417.1"/>
    <property type="match status" value="1"/>
</dbReference>
<dbReference type="NCBIfam" id="TIGR02920">
    <property type="entry name" value="acc_sec_Y2"/>
    <property type="match status" value="1"/>
</dbReference>
<feature type="transmembrane region" description="Helical" evidence="8">
    <location>
        <begin position="21"/>
        <end position="39"/>
    </location>
</feature>
<name>A0A077UJB0_9STAP</name>
<dbReference type="RefSeq" id="WP_047531044.1">
    <property type="nucleotide sequence ID" value="NZ_CCEH01000013.1"/>
</dbReference>
<evidence type="ECO:0000313" key="11">
    <source>
        <dbReference type="Proteomes" id="UP000044616"/>
    </source>
</evidence>
<feature type="transmembrane region" description="Helical" evidence="8">
    <location>
        <begin position="157"/>
        <end position="175"/>
    </location>
</feature>
<dbReference type="InterPro" id="IPR014269">
    <property type="entry name" value="SecY2"/>
</dbReference>
<dbReference type="GO" id="GO:0065002">
    <property type="term" value="P:intracellular protein transmembrane transport"/>
    <property type="evidence" value="ECO:0007669"/>
    <property type="project" value="UniProtKB-UniRule"/>
</dbReference>
<evidence type="ECO:0000256" key="3">
    <source>
        <dbReference type="ARBA" id="ARBA00022692"/>
    </source>
</evidence>
<keyword evidence="6 8" id="KW-0811">Translocation</keyword>
<keyword evidence="2 8" id="KW-1003">Cell membrane</keyword>
<comment type="function">
    <text evidence="8">Part of the accessory SecA2/SecY2 system specifically required for export of possible cell wall proteins. The central subunit of a protein translocation channel.</text>
</comment>
<sequence>MIKLLQQYEYKIVYKRMLYTCFILFIYILGTNISIVSYGDMQVKHESFFKIAISNMGGDVNTLNIFTLGLGPWLTSMIILMLISYRNMDKYMKQTRLEKHYKERILTLILSVIQSYFVIHEYVMKDRVHHENIYLMILILITGTMLLVWLADKNSRYGIAGPMPIVMVSIIKSMMHQRFEHIDADHLIITLLLILVIITLIILLFIELVEVRLPYIDLMNVSATNMKSYLSWKVNPAGSITLMMSISVFVFLKSGIHFILSIFNDDISDNLQMLTFDSAIGISIYLIIQLMLGYFLSRFLINTKQKAKDFLKSGNYFLTVKPGKDTERYLNRNARRMCWFGSALVTVIIGIPLYCTLLVPHLSTEIYFAVQLIVLIYISINIAETIRTYLYFDKYKSFLNQYW</sequence>
<evidence type="ECO:0000256" key="2">
    <source>
        <dbReference type="ARBA" id="ARBA00022475"/>
    </source>
</evidence>
<evidence type="ECO:0000256" key="6">
    <source>
        <dbReference type="ARBA" id="ARBA00023010"/>
    </source>
</evidence>
<dbReference type="InterPro" id="IPR002208">
    <property type="entry name" value="SecY/SEC61-alpha"/>
</dbReference>
<dbReference type="Proteomes" id="UP000044616">
    <property type="component" value="Unassembled WGS sequence"/>
</dbReference>
<evidence type="ECO:0000256" key="9">
    <source>
        <dbReference type="NCBIfam" id="TIGR02920"/>
    </source>
</evidence>
<evidence type="ECO:0000256" key="5">
    <source>
        <dbReference type="ARBA" id="ARBA00022989"/>
    </source>
</evidence>
<comment type="similarity">
    <text evidence="8">Belongs to the SecY/SEC61-alpha family. SecY2 subfamily.</text>
</comment>
<feature type="transmembrane region" description="Helical" evidence="8">
    <location>
        <begin position="366"/>
        <end position="386"/>
    </location>
</feature>
<proteinExistence type="inferred from homology"/>
<keyword evidence="3 8" id="KW-0812">Transmembrane</keyword>
<comment type="subcellular location">
    <subcellularLocation>
        <location evidence="8">Cell membrane</location>
        <topology evidence="8">Multi-pass membrane protein</topology>
    </subcellularLocation>
</comment>
<evidence type="ECO:0000256" key="1">
    <source>
        <dbReference type="ARBA" id="ARBA00022448"/>
    </source>
</evidence>
<evidence type="ECO:0000256" key="4">
    <source>
        <dbReference type="ARBA" id="ARBA00022927"/>
    </source>
</evidence>
<feature type="transmembrane region" description="Helical" evidence="8">
    <location>
        <begin position="187"/>
        <end position="209"/>
    </location>
</feature>
<comment type="subunit">
    <text evidence="8">Component of the accessory SecA2/SecY2 protein translocase complex required to export cell wall proteins. May form heterotrimers with SecE and SecG subunits.</text>
</comment>
<dbReference type="EMBL" id="CCEH01000013">
    <property type="protein sequence ID" value="CDR28519.1"/>
    <property type="molecule type" value="Genomic_DNA"/>
</dbReference>
<gene>
    <name evidence="10" type="primary">secY_2</name>
    <name evidence="8" type="synonym">secY2</name>
    <name evidence="10" type="ORF">ERS140147_01654</name>
</gene>
<keyword evidence="5 8" id="KW-1133">Transmembrane helix</keyword>
<evidence type="ECO:0000256" key="7">
    <source>
        <dbReference type="ARBA" id="ARBA00023136"/>
    </source>
</evidence>
<feature type="transmembrane region" description="Helical" evidence="8">
    <location>
        <begin position="63"/>
        <end position="83"/>
    </location>
</feature>
<dbReference type="Gene3D" id="1.10.3370.10">
    <property type="entry name" value="SecY subunit domain"/>
    <property type="match status" value="1"/>
</dbReference>
<keyword evidence="7 8" id="KW-0472">Membrane</keyword>